<dbReference type="GO" id="GO:0005737">
    <property type="term" value="C:cytoplasm"/>
    <property type="evidence" value="ECO:0007669"/>
    <property type="project" value="TreeGrafter"/>
</dbReference>
<feature type="repeat" description="RCC1" evidence="3">
    <location>
        <begin position="623"/>
        <end position="673"/>
    </location>
</feature>
<evidence type="ECO:0000256" key="2">
    <source>
        <dbReference type="ARBA" id="ARBA00022737"/>
    </source>
</evidence>
<dbReference type="GO" id="GO:0016197">
    <property type="term" value="P:endosomal transport"/>
    <property type="evidence" value="ECO:0007669"/>
    <property type="project" value="TreeGrafter"/>
</dbReference>
<evidence type="ECO:0000313" key="8">
    <source>
        <dbReference type="RefSeq" id="XP_032807367.1"/>
    </source>
</evidence>
<feature type="repeat" description="RCC1" evidence="3">
    <location>
        <begin position="186"/>
        <end position="243"/>
    </location>
</feature>
<dbReference type="GO" id="GO:0031267">
    <property type="term" value="F:small GTPase binding"/>
    <property type="evidence" value="ECO:0007669"/>
    <property type="project" value="TreeGrafter"/>
</dbReference>
<dbReference type="RefSeq" id="XP_032807367.1">
    <property type="nucleotide sequence ID" value="XM_032951476.1"/>
</dbReference>
<evidence type="ECO:0000313" key="9">
    <source>
        <dbReference type="RefSeq" id="XP_032807369.1"/>
    </source>
</evidence>
<dbReference type="SUPFAM" id="SSF109993">
    <property type="entry name" value="VPS9 domain"/>
    <property type="match status" value="1"/>
</dbReference>
<dbReference type="InterPro" id="IPR003123">
    <property type="entry name" value="VPS9"/>
</dbReference>
<keyword evidence="1" id="KW-0344">Guanine-nucleotide releasing factor</keyword>
<feature type="compositionally biased region" description="Low complexity" evidence="4">
    <location>
        <begin position="1141"/>
        <end position="1159"/>
    </location>
</feature>
<reference evidence="7 8" key="1">
    <citation type="submission" date="2025-04" db="UniProtKB">
        <authorList>
            <consortium name="RefSeq"/>
        </authorList>
    </citation>
    <scope>IDENTIFICATION</scope>
    <source>
        <tissue evidence="7 8">Sperm</tissue>
    </source>
</reference>
<organism evidence="6 9">
    <name type="scientific">Petromyzon marinus</name>
    <name type="common">Sea lamprey</name>
    <dbReference type="NCBI Taxonomy" id="7757"/>
    <lineage>
        <taxon>Eukaryota</taxon>
        <taxon>Metazoa</taxon>
        <taxon>Chordata</taxon>
        <taxon>Craniata</taxon>
        <taxon>Vertebrata</taxon>
        <taxon>Cyclostomata</taxon>
        <taxon>Hyperoartia</taxon>
        <taxon>Petromyzontiformes</taxon>
        <taxon>Petromyzontidae</taxon>
        <taxon>Petromyzon</taxon>
    </lineage>
</organism>
<dbReference type="RefSeq" id="XP_032807369.1">
    <property type="nucleotide sequence ID" value="XM_032951478.1"/>
</dbReference>
<dbReference type="InterPro" id="IPR037191">
    <property type="entry name" value="VPS9_dom_sf"/>
</dbReference>
<dbReference type="InterPro" id="IPR059093">
    <property type="entry name" value="HA_Alsin"/>
</dbReference>
<dbReference type="Pfam" id="PF26202">
    <property type="entry name" value="HA_Alsin"/>
    <property type="match status" value="1"/>
</dbReference>
<dbReference type="Pfam" id="PF02204">
    <property type="entry name" value="VPS9"/>
    <property type="match status" value="1"/>
</dbReference>
<dbReference type="PROSITE" id="PS50012">
    <property type="entry name" value="RCC1_3"/>
    <property type="match status" value="4"/>
</dbReference>
<dbReference type="InterPro" id="IPR000408">
    <property type="entry name" value="Reg_chr_condens"/>
</dbReference>
<dbReference type="KEGG" id="pmrn:116940986"/>
<dbReference type="SUPFAM" id="SSF48065">
    <property type="entry name" value="DBL homology domain (DH-domain)"/>
    <property type="match status" value="1"/>
</dbReference>
<evidence type="ECO:0000256" key="1">
    <source>
        <dbReference type="ARBA" id="ARBA00022658"/>
    </source>
</evidence>
<dbReference type="SUPFAM" id="SSF82185">
    <property type="entry name" value="Histone H3 K4-specific methyltransferase SET7/9 N-terminal domain"/>
    <property type="match status" value="2"/>
</dbReference>
<dbReference type="GO" id="GO:0005085">
    <property type="term" value="F:guanyl-nucleotide exchange factor activity"/>
    <property type="evidence" value="ECO:0007669"/>
    <property type="project" value="UniProtKB-KW"/>
</dbReference>
<feature type="repeat" description="RCC1" evidence="3">
    <location>
        <begin position="108"/>
        <end position="184"/>
    </location>
</feature>
<dbReference type="InterPro" id="IPR057248">
    <property type="entry name" value="Alsin-like_PH"/>
</dbReference>
<dbReference type="Gene3D" id="2.30.29.30">
    <property type="entry name" value="Pleckstrin-homology domain (PH domain)/Phosphotyrosine-binding domain (PTB)"/>
    <property type="match status" value="1"/>
</dbReference>
<dbReference type="Gene3D" id="1.20.1050.80">
    <property type="entry name" value="VPS9 domain"/>
    <property type="match status" value="1"/>
</dbReference>
<keyword evidence="6" id="KW-1185">Reference proteome</keyword>
<dbReference type="Pfam" id="PF02493">
    <property type="entry name" value="MORN"/>
    <property type="match status" value="8"/>
</dbReference>
<dbReference type="PANTHER" id="PTHR46089:SF2">
    <property type="entry name" value="ALSIN HOMOLOG"/>
    <property type="match status" value="1"/>
</dbReference>
<dbReference type="SUPFAM" id="SSF50985">
    <property type="entry name" value="RCC1/BLIP-II"/>
    <property type="match status" value="2"/>
</dbReference>
<dbReference type="InterPro" id="IPR011993">
    <property type="entry name" value="PH-like_dom_sf"/>
</dbReference>
<protein>
    <submittedName>
        <fullName evidence="7 8">Alsin-like isoform X1</fullName>
    </submittedName>
</protein>
<dbReference type="SMART" id="SM00698">
    <property type="entry name" value="MORN"/>
    <property type="match status" value="7"/>
</dbReference>
<accession>A0AAJ7SXM4</accession>
<dbReference type="PANTHER" id="PTHR46089">
    <property type="entry name" value="ALSIN HOMOLOG"/>
    <property type="match status" value="1"/>
</dbReference>
<proteinExistence type="predicted"/>
<evidence type="ECO:0000256" key="4">
    <source>
        <dbReference type="SAM" id="MobiDB-lite"/>
    </source>
</evidence>
<dbReference type="Pfam" id="PF25582">
    <property type="entry name" value="DH_Alsin"/>
    <property type="match status" value="1"/>
</dbReference>
<feature type="domain" description="VPS9" evidence="5">
    <location>
        <begin position="1648"/>
        <end position="1790"/>
    </location>
</feature>
<feature type="compositionally biased region" description="Polar residues" evidence="4">
    <location>
        <begin position="544"/>
        <end position="553"/>
    </location>
</feature>
<dbReference type="Pfam" id="PF13540">
    <property type="entry name" value="RCC1_2"/>
    <property type="match status" value="1"/>
</dbReference>
<feature type="repeat" description="RCC1" evidence="3">
    <location>
        <begin position="571"/>
        <end position="622"/>
    </location>
</feature>
<evidence type="ECO:0000313" key="10">
    <source>
        <dbReference type="RefSeq" id="XP_032807370.1"/>
    </source>
</evidence>
<dbReference type="RefSeq" id="XP_032807371.1">
    <property type="nucleotide sequence ID" value="XM_032951480.1"/>
</dbReference>
<evidence type="ECO:0000256" key="3">
    <source>
        <dbReference type="PROSITE-ProRule" id="PRU00235"/>
    </source>
</evidence>
<name>A0AAJ7SXM4_PETMA</name>
<dbReference type="Proteomes" id="UP001318040">
    <property type="component" value="Chromosome 10"/>
</dbReference>
<evidence type="ECO:0000313" key="6">
    <source>
        <dbReference type="Proteomes" id="UP001318040"/>
    </source>
</evidence>
<dbReference type="InterPro" id="IPR003409">
    <property type="entry name" value="MORN"/>
</dbReference>
<dbReference type="InterPro" id="IPR051984">
    <property type="entry name" value="Alsin"/>
</dbReference>
<dbReference type="PRINTS" id="PR00633">
    <property type="entry name" value="RCCNDNSATION"/>
</dbReference>
<feature type="region of interest" description="Disordered" evidence="4">
    <location>
        <begin position="1125"/>
        <end position="1171"/>
    </location>
</feature>
<dbReference type="Gene3D" id="2.20.110.10">
    <property type="entry name" value="Histone H3 K4-specific methyltransferase SET7/9 N-terminal domain"/>
    <property type="match status" value="3"/>
</dbReference>
<dbReference type="RefSeq" id="XP_032807370.1">
    <property type="nucleotide sequence ID" value="XM_032951479.1"/>
</dbReference>
<feature type="region of interest" description="Disordered" evidence="4">
    <location>
        <begin position="446"/>
        <end position="465"/>
    </location>
</feature>
<dbReference type="Gene3D" id="2.130.10.30">
    <property type="entry name" value="Regulator of chromosome condensation 1/beta-lactamase-inhibitor protein II"/>
    <property type="match status" value="2"/>
</dbReference>
<gene>
    <name evidence="7 8 9 10 11" type="primary">LOC116940986</name>
</gene>
<evidence type="ECO:0000313" key="7">
    <source>
        <dbReference type="RefSeq" id="XP_032807366.1"/>
    </source>
</evidence>
<feature type="compositionally biased region" description="Polar residues" evidence="4">
    <location>
        <begin position="1125"/>
        <end position="1140"/>
    </location>
</feature>
<feature type="region of interest" description="Disordered" evidence="4">
    <location>
        <begin position="142"/>
        <end position="161"/>
    </location>
</feature>
<feature type="compositionally biased region" description="Low complexity" evidence="4">
    <location>
        <begin position="814"/>
        <end position="831"/>
    </location>
</feature>
<keyword evidence="2" id="KW-0677">Repeat</keyword>
<dbReference type="PROSITE" id="PS00626">
    <property type="entry name" value="RCC1_2"/>
    <property type="match status" value="1"/>
</dbReference>
<dbReference type="RefSeq" id="XP_032807366.1">
    <property type="nucleotide sequence ID" value="XM_032951475.1"/>
</dbReference>
<evidence type="ECO:0000313" key="11">
    <source>
        <dbReference type="RefSeq" id="XP_032807371.1"/>
    </source>
</evidence>
<dbReference type="Gene3D" id="1.20.900.10">
    <property type="entry name" value="Dbl homology (DH) domain"/>
    <property type="match status" value="1"/>
</dbReference>
<feature type="region of interest" description="Disordered" evidence="4">
    <location>
        <begin position="814"/>
        <end position="838"/>
    </location>
</feature>
<evidence type="ECO:0000259" key="5">
    <source>
        <dbReference type="PROSITE" id="PS51205"/>
    </source>
</evidence>
<dbReference type="InterPro" id="IPR009091">
    <property type="entry name" value="RCC1/BLIP-II"/>
</dbReference>
<dbReference type="PROSITE" id="PS51205">
    <property type="entry name" value="VPS9"/>
    <property type="match status" value="1"/>
</dbReference>
<dbReference type="Pfam" id="PF00415">
    <property type="entry name" value="RCC1"/>
    <property type="match status" value="3"/>
</dbReference>
<feature type="region of interest" description="Disordered" evidence="4">
    <location>
        <begin position="531"/>
        <end position="567"/>
    </location>
</feature>
<dbReference type="InterPro" id="IPR035899">
    <property type="entry name" value="DBL_dom_sf"/>
</dbReference>
<dbReference type="Pfam" id="PF25383">
    <property type="entry name" value="PH_alsin"/>
    <property type="match status" value="1"/>
</dbReference>
<sequence length="1790" mass="197542">MEDFASADGEDVEEQHGLAVVWEGPGPFMVPRLLKSLSGKPVVQAALGWSHTLLLTRDGAVYSFGQQPWQDQAYVFAQEPRREMGLAGVEVVYIAAGARHSGAVGSLGDVYMWGSNLHGQCAVRDTEEVQGPALVAFEPNRDPDASGAAVQPSASPRNCAGSRGRPHISLLACGHTHTLAWSQTSDEMWGWGNSSQLCHAAADPPAASASRIQYQPRRIEHFVGVKVRQLVCGALHNLALVEVLHENHAPGTAQPPAAQPVLSRNVTAGSDNFTASGEWMSLTEDTLEGISIRIEDRAKEYRKNSNRSDRGMRLKTFVSDDLSSSFEDSLKMNDLKIDTNIWLSDDDDLNIEKNIHEPLHNVNPKKVNVADGDQEISEVGKIAVMRCVRHLSQKKKVSPAVAPANSVFAFDSEPLDSSTEHFLSSDSVSEKQMSPVYEHIRRYRHRSTRRKETMGRQPEVPRSQSLKGSGINVLQVTPDNPAARPAIPAECAAASRTGAQAEECRNSASIDTNQLGHNRNTKEFKPEFDHGFAAGGGAARAGESPSSATSATVSWERGWQTASTQPRRQRLEVWSWGDGQDGQLGLGDTLSRLVPQCIPSLVGEEIIKLAAGDFHSLALTSTSKVYSWGRNRSGQLGHDKLRCLTPHLLETLPAGEVLDVAAAEEHSLFAINREDSYDSRVYYCSRLAGHGSGADEMQGPPIVHLPLPNQKLQVTQVQAGGEQSLVLALQTAPPPYLQLLHEFFKSERDYVQVLGSMKDVVFHPLLQEGGLDRTLPPAMATPVQLLLSRFSSLVSMLENTLSAMASSLKASARPVSSEVSSSSPQPMTSSPLGRSTSATEHPFAGHVHIQSVHVVTEQTAIQDAYEEYFAALTNLLVIRGLESINSNSSYYRQQEKKVWELAELLETLGSSQGVVETLYCILMAPASHMQNYSMFATCLLTCFPMESPQYEWAKAVSLKWDTFYNDVSNLIEQAYSTREFWLQKTSKGLENLCVPTRRVIKDSISLPLSPVKTSRFATHRYILFNDIFLHTKGATQTVYCVSTIWVETLNDNNQNVYGLRVYTPEEELHLASSTALNRDTWRDTFERVIRESIGQPSIGGATSLLSLASRKGSLLCAGQGSPALSRNESLGSVGQPSPANSRRGSLLSLGHSSTASGSSPQDSPGHRGRESLSLRTDCGYTFRKLPQLRGAHYYGQWCDGKPHGWGRMTWPDGRTYIGNFKFGSEHGYGKYTVANASTGKKEKYCGEWREGKINGYGLYKHADGEVYEGYLVGGVRHGHGMLLSSKGEHAGGVYVGHWASGKRAGYGVYENVSRGEKYMGTWEDDTRHGNGLCITQHGIVYQGNFIRNKMVGSGILMTDDDTFFEGEFSDERILNGKGVLTMPNGDYIEGVFTGEWGSGIKISGTFQTATPSDAVDYGVPQPPNGRVLSLAVPARDKWSGIFQECWAQMGCATPGNRDLHRAWENIVMSYTMDRTHNSSIMTEEPQSDGEENSILQTVPLYQQGKIMTLQDYKAMQAYLKMAFGSLQHPLGRLLDMLVTAFRATYVGIGSDRRLLSTALAEISYYVERIFAIIQFLFPDLPEEESRVLELNSSDPDGNADEAWEVVTRNGLILPLLLPGLYPQLLALYQLQDEENVTCYWANLTYLNRQPDQALLRYLEANPKLWPLSDAQQADKQMQEQKNQCFGKAVTCLKLISAKFTPREKLAVLGDTFRAITAAVEDARQQRCKWAMDDLIPVFMFVVLRARIRHLGAEVQLIEDLMDDHLRDGEQGIMLITLKACCYQIQRENSR</sequence>